<evidence type="ECO:0000256" key="2">
    <source>
        <dbReference type="SAM" id="Phobius"/>
    </source>
</evidence>
<dbReference type="Proteomes" id="UP001151532">
    <property type="component" value="Chromosome 11"/>
</dbReference>
<accession>A0A9Q0WPR7</accession>
<evidence type="ECO:0000256" key="1">
    <source>
        <dbReference type="SAM" id="MobiDB-lite"/>
    </source>
</evidence>
<protein>
    <submittedName>
        <fullName evidence="3">Uncharacterized protein</fullName>
    </submittedName>
</protein>
<organism evidence="3 4">
    <name type="scientific">Salix purpurea</name>
    <name type="common">Purple osier willow</name>
    <dbReference type="NCBI Taxonomy" id="77065"/>
    <lineage>
        <taxon>Eukaryota</taxon>
        <taxon>Viridiplantae</taxon>
        <taxon>Streptophyta</taxon>
        <taxon>Embryophyta</taxon>
        <taxon>Tracheophyta</taxon>
        <taxon>Spermatophyta</taxon>
        <taxon>Magnoliopsida</taxon>
        <taxon>eudicotyledons</taxon>
        <taxon>Gunneridae</taxon>
        <taxon>Pentapetalae</taxon>
        <taxon>rosids</taxon>
        <taxon>fabids</taxon>
        <taxon>Malpighiales</taxon>
        <taxon>Salicaceae</taxon>
        <taxon>Saliceae</taxon>
        <taxon>Salix</taxon>
    </lineage>
</organism>
<evidence type="ECO:0000313" key="4">
    <source>
        <dbReference type="Proteomes" id="UP001151532"/>
    </source>
</evidence>
<feature type="compositionally biased region" description="Basic and acidic residues" evidence="1">
    <location>
        <begin position="303"/>
        <end position="313"/>
    </location>
</feature>
<keyword evidence="2" id="KW-0812">Transmembrane</keyword>
<proteinExistence type="predicted"/>
<keyword evidence="2" id="KW-0472">Membrane</keyword>
<keyword evidence="2" id="KW-1133">Transmembrane helix</keyword>
<comment type="caution">
    <text evidence="3">The sequence shown here is derived from an EMBL/GenBank/DDBJ whole genome shotgun (WGS) entry which is preliminary data.</text>
</comment>
<sequence length="353" mass="40902">MVHSSRKEFDHPYYDDVDEYYLGLSKETEYEKEASNPREKEFGDSFKLLTSAERHQFLKNQTSRVFVPKKRRGSGGLGFTSMIKTQCTDQKSKSTTGSIYESGSPLGAILDQMGPSLKTKLIFINSARFGYEKIPKHNCQEEERKMVHINFDHPYYDDVDEYYLGLSIETEYEKEASNPREKEFGDSFKLLTIAERRQFLKTQTSRVFVPKKRRGSGGLGFTSMIKTQCTDQKSKSTTGSIYESGSPLGAILVPEKRRASRRKFVRKNNHCIMSTDQEDDLTAKMKSNQEKKTAGRKRVLKSQRVDVDDDRRQRSSKKMKKMGGRVDFKKLGFFNLMYFNFCMFVRVVYPRKS</sequence>
<gene>
    <name evidence="3" type="ORF">OIU79_021283</name>
</gene>
<keyword evidence="4" id="KW-1185">Reference proteome</keyword>
<feature type="compositionally biased region" description="Basic and acidic residues" evidence="1">
    <location>
        <begin position="281"/>
        <end position="293"/>
    </location>
</feature>
<evidence type="ECO:0000313" key="3">
    <source>
        <dbReference type="EMBL" id="KAJ6770598.1"/>
    </source>
</evidence>
<reference evidence="3" key="2">
    <citation type="journal article" date="2023" name="Int. J. Mol. Sci.">
        <title>De Novo Assembly and Annotation of 11 Diverse Shrub Willow (Salix) Genomes Reveals Novel Gene Organization in Sex-Linked Regions.</title>
        <authorList>
            <person name="Hyden B."/>
            <person name="Feng K."/>
            <person name="Yates T.B."/>
            <person name="Jawdy S."/>
            <person name="Cereghino C."/>
            <person name="Smart L.B."/>
            <person name="Muchero W."/>
        </authorList>
    </citation>
    <scope>NUCLEOTIDE SEQUENCE</scope>
    <source>
        <tissue evidence="3">Shoot tip</tissue>
    </source>
</reference>
<feature type="region of interest" description="Disordered" evidence="1">
    <location>
        <begin position="279"/>
        <end position="321"/>
    </location>
</feature>
<dbReference type="EMBL" id="JAPFFK010000003">
    <property type="protein sequence ID" value="KAJ6770598.1"/>
    <property type="molecule type" value="Genomic_DNA"/>
</dbReference>
<dbReference type="AlphaFoldDB" id="A0A9Q0WPR7"/>
<feature type="transmembrane region" description="Helical" evidence="2">
    <location>
        <begin position="331"/>
        <end position="349"/>
    </location>
</feature>
<name>A0A9Q0WPR7_SALPP</name>
<reference evidence="3" key="1">
    <citation type="submission" date="2022-11" db="EMBL/GenBank/DDBJ databases">
        <authorList>
            <person name="Hyden B.L."/>
            <person name="Feng K."/>
            <person name="Yates T."/>
            <person name="Jawdy S."/>
            <person name="Smart L.B."/>
            <person name="Muchero W."/>
        </authorList>
    </citation>
    <scope>NUCLEOTIDE SEQUENCE</scope>
    <source>
        <tissue evidence="3">Shoot tip</tissue>
    </source>
</reference>